<dbReference type="PROSITE" id="PS50042">
    <property type="entry name" value="CNMP_BINDING_3"/>
    <property type="match status" value="1"/>
</dbReference>
<dbReference type="PANTHER" id="PTHR24567:SF28">
    <property type="entry name" value="LISTERIOLYSIN REGULATORY PROTEIN"/>
    <property type="match status" value="1"/>
</dbReference>
<dbReference type="InterPro" id="IPR050397">
    <property type="entry name" value="Env_Response_Regulators"/>
</dbReference>
<evidence type="ECO:0000259" key="5">
    <source>
        <dbReference type="PROSITE" id="PS51063"/>
    </source>
</evidence>
<organism evidence="6 7">
    <name type="scientific">Achromobacter anxifer</name>
    <dbReference type="NCBI Taxonomy" id="1287737"/>
    <lineage>
        <taxon>Bacteria</taxon>
        <taxon>Pseudomonadati</taxon>
        <taxon>Pseudomonadota</taxon>
        <taxon>Betaproteobacteria</taxon>
        <taxon>Burkholderiales</taxon>
        <taxon>Alcaligenaceae</taxon>
        <taxon>Achromobacter</taxon>
    </lineage>
</organism>
<evidence type="ECO:0000256" key="2">
    <source>
        <dbReference type="ARBA" id="ARBA00023125"/>
    </source>
</evidence>
<dbReference type="InterPro" id="IPR012318">
    <property type="entry name" value="HTH_CRP"/>
</dbReference>
<keyword evidence="1" id="KW-0805">Transcription regulation</keyword>
<dbReference type="CDD" id="cd00092">
    <property type="entry name" value="HTH_CRP"/>
    <property type="match status" value="1"/>
</dbReference>
<dbReference type="PANTHER" id="PTHR24567">
    <property type="entry name" value="CRP FAMILY TRANSCRIPTIONAL REGULATORY PROTEIN"/>
    <property type="match status" value="1"/>
</dbReference>
<dbReference type="SUPFAM" id="SSF51206">
    <property type="entry name" value="cAMP-binding domain-like"/>
    <property type="match status" value="1"/>
</dbReference>
<dbReference type="InterPro" id="IPR036390">
    <property type="entry name" value="WH_DNA-bd_sf"/>
</dbReference>
<dbReference type="Proteomes" id="UP000494117">
    <property type="component" value="Unassembled WGS sequence"/>
</dbReference>
<feature type="domain" description="HTH crp-type" evidence="5">
    <location>
        <begin position="160"/>
        <end position="233"/>
    </location>
</feature>
<dbReference type="Gene3D" id="1.10.10.10">
    <property type="entry name" value="Winged helix-like DNA-binding domain superfamily/Winged helix DNA-binding domain"/>
    <property type="match status" value="1"/>
</dbReference>
<dbReference type="InterPro" id="IPR036388">
    <property type="entry name" value="WH-like_DNA-bd_sf"/>
</dbReference>
<dbReference type="GO" id="GO:0003677">
    <property type="term" value="F:DNA binding"/>
    <property type="evidence" value="ECO:0007669"/>
    <property type="project" value="UniProtKB-KW"/>
</dbReference>
<keyword evidence="3" id="KW-0804">Transcription</keyword>
<dbReference type="PROSITE" id="PS51063">
    <property type="entry name" value="HTH_CRP_2"/>
    <property type="match status" value="1"/>
</dbReference>
<feature type="domain" description="Cyclic nucleotide-binding" evidence="4">
    <location>
        <begin position="26"/>
        <end position="129"/>
    </location>
</feature>
<dbReference type="SMART" id="SM00100">
    <property type="entry name" value="cNMP"/>
    <property type="match status" value="1"/>
</dbReference>
<reference evidence="6 7" key="1">
    <citation type="submission" date="2020-04" db="EMBL/GenBank/DDBJ databases">
        <authorList>
            <person name="De Canck E."/>
        </authorList>
    </citation>
    <scope>NUCLEOTIDE SEQUENCE [LARGE SCALE GENOMIC DNA]</scope>
    <source>
        <strain evidence="6 7">LMG 26858</strain>
    </source>
</reference>
<keyword evidence="7" id="KW-1185">Reference proteome</keyword>
<dbReference type="AlphaFoldDB" id="A0A6S7EW55"/>
<accession>A0A6S7EW55</accession>
<gene>
    <name evidence="6" type="ORF">LMG26858_05384</name>
</gene>
<dbReference type="CDD" id="cd00038">
    <property type="entry name" value="CAP_ED"/>
    <property type="match status" value="1"/>
</dbReference>
<dbReference type="InterPro" id="IPR018490">
    <property type="entry name" value="cNMP-bd_dom_sf"/>
</dbReference>
<dbReference type="EMBL" id="CADILG010000060">
    <property type="protein sequence ID" value="CAB3921737.1"/>
    <property type="molecule type" value="Genomic_DNA"/>
</dbReference>
<dbReference type="Pfam" id="PF00027">
    <property type="entry name" value="cNMP_binding"/>
    <property type="match status" value="1"/>
</dbReference>
<dbReference type="SMART" id="SM00419">
    <property type="entry name" value="HTH_CRP"/>
    <property type="match status" value="1"/>
</dbReference>
<dbReference type="RefSeq" id="WP_175210275.1">
    <property type="nucleotide sequence ID" value="NZ_CADILG010000060.1"/>
</dbReference>
<dbReference type="PRINTS" id="PR00034">
    <property type="entry name" value="HTHCRP"/>
</dbReference>
<proteinExistence type="predicted"/>
<evidence type="ECO:0008006" key="8">
    <source>
        <dbReference type="Google" id="ProtNLM"/>
    </source>
</evidence>
<protein>
    <recommendedName>
        <fullName evidence="8">Global nitrogen regulator</fullName>
    </recommendedName>
</protein>
<evidence type="ECO:0000256" key="1">
    <source>
        <dbReference type="ARBA" id="ARBA00023015"/>
    </source>
</evidence>
<dbReference type="SUPFAM" id="SSF46785">
    <property type="entry name" value="Winged helix' DNA-binding domain"/>
    <property type="match status" value="1"/>
</dbReference>
<evidence type="ECO:0000313" key="7">
    <source>
        <dbReference type="Proteomes" id="UP000494117"/>
    </source>
</evidence>
<dbReference type="GO" id="GO:0005829">
    <property type="term" value="C:cytosol"/>
    <property type="evidence" value="ECO:0007669"/>
    <property type="project" value="TreeGrafter"/>
</dbReference>
<evidence type="ECO:0000313" key="6">
    <source>
        <dbReference type="EMBL" id="CAB3921737.1"/>
    </source>
</evidence>
<sequence length="275" mass="29670">MDPPHASERTAASSPLCHALLRNQDLFRPLSDAQLDAALRGATPCRLEAGALAYRQGAAAAHFFVLLHGCLKVAQLTPEGEQVVVRYVHPGDLFGLACAMRQPRYPATVQAVQESVCLAWPAAAWERFIACHPQLGAAALQTMGQRLQDAHVRIQELSTDEVEQRVARAILRLVRQAGQPMQDGIGIGFPITRQDIAEMTGTTLHTVSRLLSDWKQRGIVSAGRKRVVLRTPAALERLGEHAAPAMDCSACLSCRHGSPAADDAPPEQTPMEASA</sequence>
<dbReference type="Gene3D" id="2.60.120.10">
    <property type="entry name" value="Jelly Rolls"/>
    <property type="match status" value="1"/>
</dbReference>
<name>A0A6S7EW55_9BURK</name>
<evidence type="ECO:0000256" key="3">
    <source>
        <dbReference type="ARBA" id="ARBA00023163"/>
    </source>
</evidence>
<keyword evidence="2" id="KW-0238">DNA-binding</keyword>
<dbReference type="Pfam" id="PF13545">
    <property type="entry name" value="HTH_Crp_2"/>
    <property type="match status" value="1"/>
</dbReference>
<dbReference type="GO" id="GO:0003700">
    <property type="term" value="F:DNA-binding transcription factor activity"/>
    <property type="evidence" value="ECO:0007669"/>
    <property type="project" value="TreeGrafter"/>
</dbReference>
<dbReference type="InterPro" id="IPR000595">
    <property type="entry name" value="cNMP-bd_dom"/>
</dbReference>
<evidence type="ECO:0000259" key="4">
    <source>
        <dbReference type="PROSITE" id="PS50042"/>
    </source>
</evidence>
<dbReference type="InterPro" id="IPR014710">
    <property type="entry name" value="RmlC-like_jellyroll"/>
</dbReference>